<sequence length="94" mass="10998">MFKITEFTVETIADPFKILEGDRYEFIMDLEVEEDDELFHEEGVILRVIYVVDAGTEKIVKHEFQTGDVGKYIDFEMEDDELEMVTAFCKANFS</sequence>
<protein>
    <submittedName>
        <fullName evidence="1">DUF6509 family protein</fullName>
    </submittedName>
</protein>
<dbReference type="Proteomes" id="UP001056756">
    <property type="component" value="Chromosome"/>
</dbReference>
<gene>
    <name evidence="1" type="ORF">NAG76_20625</name>
</gene>
<proteinExistence type="predicted"/>
<accession>A0A9J6ZDF0</accession>
<dbReference type="EMBL" id="CP097899">
    <property type="protein sequence ID" value="URN94198.1"/>
    <property type="molecule type" value="Genomic_DNA"/>
</dbReference>
<evidence type="ECO:0000313" key="2">
    <source>
        <dbReference type="Proteomes" id="UP001056756"/>
    </source>
</evidence>
<reference evidence="1" key="1">
    <citation type="submission" date="2022-05" db="EMBL/GenBank/DDBJ databases">
        <title>Novel bacterial taxa in a minimal lignocellulolytic consortium and its capacity to transform plastics disclosed by genome-resolved metagenomics.</title>
        <authorList>
            <person name="Rodriguez C.A.D."/>
            <person name="Diaz-Garcia L."/>
            <person name="Herrera K."/>
            <person name="Tarazona N.A."/>
            <person name="Sproer C."/>
            <person name="Overmann J."/>
            <person name="Jimenez D.J."/>
        </authorList>
    </citation>
    <scope>NUCLEOTIDE SEQUENCE</scope>
    <source>
        <strain evidence="1">MAG5</strain>
    </source>
</reference>
<name>A0A9J6ZDF0_9BACL</name>
<evidence type="ECO:0000313" key="1">
    <source>
        <dbReference type="EMBL" id="URN94198.1"/>
    </source>
</evidence>
<dbReference type="Pfam" id="PF20119">
    <property type="entry name" value="DUF6509"/>
    <property type="match status" value="1"/>
</dbReference>
<dbReference type="KEGG" id="plig:NAG76_20625"/>
<organism evidence="1 2">
    <name type="scientific">Candidatus Pristimantibacillus lignocellulolyticus</name>
    <dbReference type="NCBI Taxonomy" id="2994561"/>
    <lineage>
        <taxon>Bacteria</taxon>
        <taxon>Bacillati</taxon>
        <taxon>Bacillota</taxon>
        <taxon>Bacilli</taxon>
        <taxon>Bacillales</taxon>
        <taxon>Paenibacillaceae</taxon>
        <taxon>Candidatus Pristimantibacillus</taxon>
    </lineage>
</organism>
<dbReference type="AlphaFoldDB" id="A0A9J6ZDF0"/>
<dbReference type="InterPro" id="IPR045424">
    <property type="entry name" value="DUF6509"/>
</dbReference>